<gene>
    <name evidence="2" type="ORF">Tam1G_0693</name>
</gene>
<dbReference type="Proteomes" id="UP000234855">
    <property type="component" value="Unassembled WGS sequence"/>
</dbReference>
<dbReference type="SUPFAM" id="SSF47413">
    <property type="entry name" value="lambda repressor-like DNA-binding domains"/>
    <property type="match status" value="1"/>
</dbReference>
<evidence type="ECO:0000313" key="3">
    <source>
        <dbReference type="Proteomes" id="UP000234855"/>
    </source>
</evidence>
<proteinExistence type="predicted"/>
<dbReference type="GO" id="GO:0003677">
    <property type="term" value="F:DNA binding"/>
    <property type="evidence" value="ECO:0007669"/>
    <property type="project" value="InterPro"/>
</dbReference>
<dbReference type="Gene3D" id="1.10.260.40">
    <property type="entry name" value="lambda repressor-like DNA-binding domains"/>
    <property type="match status" value="1"/>
</dbReference>
<reference evidence="2 3" key="1">
    <citation type="submission" date="2017-07" db="EMBL/GenBank/DDBJ databases">
        <title>Bifidobacterium novel species.</title>
        <authorList>
            <person name="Lugli G.A."/>
            <person name="Milani C."/>
            <person name="Duranti S."/>
            <person name="Mangifesta M."/>
        </authorList>
    </citation>
    <scope>NUCLEOTIDE SEQUENCE [LARGE SCALE GENOMIC DNA]</scope>
    <source>
        <strain evidence="2 3">45</strain>
    </source>
</reference>
<name>A0A2N5ITJ2_9BIFI</name>
<protein>
    <recommendedName>
        <fullName evidence="1">HTH cro/C1-type domain-containing protein</fullName>
    </recommendedName>
</protein>
<accession>A0A2N5ITJ2</accession>
<dbReference type="EMBL" id="NMWV01000008">
    <property type="protein sequence ID" value="PLS25283.1"/>
    <property type="molecule type" value="Genomic_DNA"/>
</dbReference>
<comment type="caution">
    <text evidence="2">The sequence shown here is derived from an EMBL/GenBank/DDBJ whole genome shotgun (WGS) entry which is preliminary data.</text>
</comment>
<dbReference type="InterPro" id="IPR010982">
    <property type="entry name" value="Lambda_DNA-bd_dom_sf"/>
</dbReference>
<dbReference type="PROSITE" id="PS50943">
    <property type="entry name" value="HTH_CROC1"/>
    <property type="match status" value="1"/>
</dbReference>
<dbReference type="AlphaFoldDB" id="A0A2N5ITJ2"/>
<dbReference type="CDD" id="cd00093">
    <property type="entry name" value="HTH_XRE"/>
    <property type="match status" value="1"/>
</dbReference>
<sequence>MDYLNYGLLESINMEEDNFDSVIGGNIRKMRIDNGKTLENVVKAMQVCGYKWSTTTLSNIERGTRPLRASEIFDLLHCLGFEDPVSQLSVIYETPTESRLNAEVLWMRLARNDFEIAMARYKKTRDKLIEMLDSEEAAERFTVATQRHYRELVQAEDEMMKKALSQYSFLESGSSEVK</sequence>
<feature type="domain" description="HTH cro/C1-type" evidence="1">
    <location>
        <begin position="27"/>
        <end position="88"/>
    </location>
</feature>
<evidence type="ECO:0000259" key="1">
    <source>
        <dbReference type="PROSITE" id="PS50943"/>
    </source>
</evidence>
<evidence type="ECO:0000313" key="2">
    <source>
        <dbReference type="EMBL" id="PLS25283.1"/>
    </source>
</evidence>
<organism evidence="2 3">
    <name type="scientific">Bifidobacterium imperatoris</name>
    <dbReference type="NCBI Taxonomy" id="2020965"/>
    <lineage>
        <taxon>Bacteria</taxon>
        <taxon>Bacillati</taxon>
        <taxon>Actinomycetota</taxon>
        <taxon>Actinomycetes</taxon>
        <taxon>Bifidobacteriales</taxon>
        <taxon>Bifidobacteriaceae</taxon>
        <taxon>Bifidobacterium</taxon>
    </lineage>
</organism>
<dbReference type="InterPro" id="IPR001387">
    <property type="entry name" value="Cro/C1-type_HTH"/>
</dbReference>